<keyword evidence="4 10" id="KW-0808">Transferase</keyword>
<dbReference type="Proteomes" id="UP001206312">
    <property type="component" value="Unassembled WGS sequence"/>
</dbReference>
<protein>
    <submittedName>
        <fullName evidence="10">Glycosyltransferase family 39 protein</fullName>
        <ecNumber evidence="10">2.4.-.-</ecNumber>
    </submittedName>
</protein>
<dbReference type="PANTHER" id="PTHR33908">
    <property type="entry name" value="MANNOSYLTRANSFERASE YKCB-RELATED"/>
    <property type="match status" value="1"/>
</dbReference>
<feature type="transmembrane region" description="Helical" evidence="8">
    <location>
        <begin position="278"/>
        <end position="294"/>
    </location>
</feature>
<comment type="caution">
    <text evidence="10">The sequence shown here is derived from an EMBL/GenBank/DDBJ whole genome shotgun (WGS) entry which is preliminary data.</text>
</comment>
<feature type="transmembrane region" description="Helical" evidence="8">
    <location>
        <begin position="165"/>
        <end position="187"/>
    </location>
</feature>
<keyword evidence="2" id="KW-1003">Cell membrane</keyword>
<dbReference type="InterPro" id="IPR050297">
    <property type="entry name" value="LipidA_mod_glycosyltrf_83"/>
</dbReference>
<comment type="subcellular location">
    <subcellularLocation>
        <location evidence="1">Cell membrane</location>
        <topology evidence="1">Multi-pass membrane protein</topology>
    </subcellularLocation>
</comment>
<evidence type="ECO:0000256" key="3">
    <source>
        <dbReference type="ARBA" id="ARBA00022676"/>
    </source>
</evidence>
<dbReference type="EC" id="2.4.-.-" evidence="10"/>
<gene>
    <name evidence="10" type="ORF">NG653_06500</name>
</gene>
<dbReference type="RefSeq" id="WP_252740876.1">
    <property type="nucleotide sequence ID" value="NZ_JAMXIB010000004.1"/>
</dbReference>
<feature type="transmembrane region" description="Helical" evidence="8">
    <location>
        <begin position="199"/>
        <end position="222"/>
    </location>
</feature>
<feature type="transmembrane region" description="Helical" evidence="8">
    <location>
        <begin position="109"/>
        <end position="129"/>
    </location>
</feature>
<evidence type="ECO:0000256" key="1">
    <source>
        <dbReference type="ARBA" id="ARBA00004651"/>
    </source>
</evidence>
<organism evidence="10 11">
    <name type="scientific">Robiginitalea marina</name>
    <dbReference type="NCBI Taxonomy" id="2954105"/>
    <lineage>
        <taxon>Bacteria</taxon>
        <taxon>Pseudomonadati</taxon>
        <taxon>Bacteroidota</taxon>
        <taxon>Flavobacteriia</taxon>
        <taxon>Flavobacteriales</taxon>
        <taxon>Flavobacteriaceae</taxon>
        <taxon>Robiginitalea</taxon>
    </lineage>
</organism>
<evidence type="ECO:0000313" key="10">
    <source>
        <dbReference type="EMBL" id="MCO5724498.1"/>
    </source>
</evidence>
<dbReference type="Pfam" id="PF13231">
    <property type="entry name" value="PMT_2"/>
    <property type="match status" value="1"/>
</dbReference>
<dbReference type="EMBL" id="JAMXIB010000004">
    <property type="protein sequence ID" value="MCO5724498.1"/>
    <property type="molecule type" value="Genomic_DNA"/>
</dbReference>
<accession>A0ABT1AZ82</accession>
<keyword evidence="6 8" id="KW-1133">Transmembrane helix</keyword>
<evidence type="ECO:0000313" key="11">
    <source>
        <dbReference type="Proteomes" id="UP001206312"/>
    </source>
</evidence>
<evidence type="ECO:0000256" key="5">
    <source>
        <dbReference type="ARBA" id="ARBA00022692"/>
    </source>
</evidence>
<feature type="transmembrane region" description="Helical" evidence="8">
    <location>
        <begin position="247"/>
        <end position="266"/>
    </location>
</feature>
<evidence type="ECO:0000259" key="9">
    <source>
        <dbReference type="Pfam" id="PF13231"/>
    </source>
</evidence>
<evidence type="ECO:0000256" key="2">
    <source>
        <dbReference type="ARBA" id="ARBA00022475"/>
    </source>
</evidence>
<proteinExistence type="predicted"/>
<evidence type="ECO:0000256" key="7">
    <source>
        <dbReference type="ARBA" id="ARBA00023136"/>
    </source>
</evidence>
<evidence type="ECO:0000256" key="8">
    <source>
        <dbReference type="SAM" id="Phobius"/>
    </source>
</evidence>
<feature type="transmembrane region" description="Helical" evidence="8">
    <location>
        <begin position="300"/>
        <end position="320"/>
    </location>
</feature>
<reference evidence="10 11" key="1">
    <citation type="submission" date="2022-06" db="EMBL/GenBank/DDBJ databases">
        <authorList>
            <person name="Xuan X."/>
        </authorList>
    </citation>
    <scope>NUCLEOTIDE SEQUENCE [LARGE SCALE GENOMIC DNA]</scope>
    <source>
        <strain evidence="10 11">2V75</strain>
    </source>
</reference>
<feature type="transmembrane region" description="Helical" evidence="8">
    <location>
        <begin position="84"/>
        <end position="103"/>
    </location>
</feature>
<feature type="transmembrane region" description="Helical" evidence="8">
    <location>
        <begin position="12"/>
        <end position="30"/>
    </location>
</feature>
<keyword evidence="7 8" id="KW-0472">Membrane</keyword>
<dbReference type="InterPro" id="IPR038731">
    <property type="entry name" value="RgtA/B/C-like"/>
</dbReference>
<feature type="transmembrane region" description="Helical" evidence="8">
    <location>
        <begin position="327"/>
        <end position="344"/>
    </location>
</feature>
<evidence type="ECO:0000256" key="4">
    <source>
        <dbReference type="ARBA" id="ARBA00022679"/>
    </source>
</evidence>
<dbReference type="GO" id="GO:0016757">
    <property type="term" value="F:glycosyltransferase activity"/>
    <property type="evidence" value="ECO:0007669"/>
    <property type="project" value="UniProtKB-KW"/>
</dbReference>
<keyword evidence="3 10" id="KW-0328">Glycosyltransferase</keyword>
<keyword evidence="5 8" id="KW-0812">Transmembrane</keyword>
<dbReference type="PANTHER" id="PTHR33908:SF11">
    <property type="entry name" value="MEMBRANE PROTEIN"/>
    <property type="match status" value="1"/>
</dbReference>
<keyword evidence="11" id="KW-1185">Reference proteome</keyword>
<feature type="domain" description="Glycosyltransferase RgtA/B/C/D-like" evidence="9">
    <location>
        <begin position="62"/>
        <end position="202"/>
    </location>
</feature>
<name>A0ABT1AZ82_9FLAO</name>
<evidence type="ECO:0000256" key="6">
    <source>
        <dbReference type="ARBA" id="ARBA00022989"/>
    </source>
</evidence>
<sequence>MNDWAANGKARVHFGAIALFTLLIRFPFFFRDYIDRDESTFILVAQSLVDGNLPYTELWDLKPPFLFFLFAVPISIFGKSLLAIRLLGAVAVAGIAIATYLIGERVGGRKVGFLAGWITAFLMSLFNSVQGVMSEHLSLLFLLPSLLLLLRHRGPLASLTAGAGFGLAVLCKTNLLVAVAVLGGYLLGALLARKPRIPLLSLGCLLLGGGLVAFGSFLPYWIGGKGMLWWEAMVEAPLAYSGSRSGFPWKYLPFYAGSLLVLWAGWKGRGRFRPGFDLVLATLLGIVAAFWAGGKLNGHYLLQFYPLFLVVFFGVLEVKWPSAIRGWVAGLPILILLLPIESYLEYGHLSRHFQRTGKLYNGEGIAVPQHIRSRYGDTTQVLFLEYHIGYWFLGQDPPSKAATHPSNICRPALFPFLHEGRSTSLGELGYLLGTLRPVLVVKRDGKPAFDKRFTRENAYLENYLNAHYRKDTLIGKAIVYKRW</sequence>